<gene>
    <name evidence="1" type="ORF">M0813_20217</name>
</gene>
<dbReference type="InterPro" id="IPR035965">
    <property type="entry name" value="PAS-like_dom_sf"/>
</dbReference>
<dbReference type="SUPFAM" id="SSF55785">
    <property type="entry name" value="PYP-like sensor domain (PAS domain)"/>
    <property type="match status" value="1"/>
</dbReference>
<sequence>MGNQSTHSKPIEIPKSRATAYFDIFHKITTPIMLLDCKHMSLVDLNNSCSDLLGISREGLYLSTNTHEFWPQTQQYYQNKSSKKVLKTRIKESLKNKTKTKIIFECLHTKGSSIWVQFSVTKITIWKNPIFQIIMNKIPSPSGKIIKNDLKMGHFTINDQDFDN</sequence>
<evidence type="ECO:0008006" key="3">
    <source>
        <dbReference type="Google" id="ProtNLM"/>
    </source>
</evidence>
<dbReference type="Proteomes" id="UP001150062">
    <property type="component" value="Unassembled WGS sequence"/>
</dbReference>
<reference evidence="1" key="1">
    <citation type="submission" date="2022-08" db="EMBL/GenBank/DDBJ databases">
        <title>Novel sulfate-reducing endosymbionts in the free-living metamonad Anaeramoeba.</title>
        <authorList>
            <person name="Jerlstrom-Hultqvist J."/>
            <person name="Cepicka I."/>
            <person name="Gallot-Lavallee L."/>
            <person name="Salas-Leiva D."/>
            <person name="Curtis B.A."/>
            <person name="Zahonova K."/>
            <person name="Pipaliya S."/>
            <person name="Dacks J."/>
            <person name="Roger A.J."/>
        </authorList>
    </citation>
    <scope>NUCLEOTIDE SEQUENCE</scope>
    <source>
        <strain evidence="1">Schooner1</strain>
    </source>
</reference>
<keyword evidence="2" id="KW-1185">Reference proteome</keyword>
<dbReference type="EMBL" id="JAOAOG010000143">
    <property type="protein sequence ID" value="KAJ6245797.1"/>
    <property type="molecule type" value="Genomic_DNA"/>
</dbReference>
<protein>
    <recommendedName>
        <fullName evidence="3">LOV domain-containing protein</fullName>
    </recommendedName>
</protein>
<organism evidence="1 2">
    <name type="scientific">Anaeramoeba flamelloides</name>
    <dbReference type="NCBI Taxonomy" id="1746091"/>
    <lineage>
        <taxon>Eukaryota</taxon>
        <taxon>Metamonada</taxon>
        <taxon>Anaeramoebidae</taxon>
        <taxon>Anaeramoeba</taxon>
    </lineage>
</organism>
<name>A0ABQ8YMH5_9EUKA</name>
<dbReference type="Gene3D" id="3.30.450.20">
    <property type="entry name" value="PAS domain"/>
    <property type="match status" value="1"/>
</dbReference>
<evidence type="ECO:0000313" key="2">
    <source>
        <dbReference type="Proteomes" id="UP001150062"/>
    </source>
</evidence>
<comment type="caution">
    <text evidence="1">The sequence shown here is derived from an EMBL/GenBank/DDBJ whole genome shotgun (WGS) entry which is preliminary data.</text>
</comment>
<proteinExistence type="predicted"/>
<evidence type="ECO:0000313" key="1">
    <source>
        <dbReference type="EMBL" id="KAJ6245797.1"/>
    </source>
</evidence>
<accession>A0ABQ8YMH5</accession>